<sequence>MLFSGNTQAKQIEEIKSIFQLSVVSRHEKCNSVHADHLIRQHFSPEDADHILKIILPKSPRPDGQLWAFDKHGNYSVKSGYQVALRLKFPDCPNSSKRNSSEWHAIWKLDIPEKVKIFMWRAAQNSLPTAENLWKKKVLQQPWCQRCGKQGENVVHALFSCKVAQKVWKNTDFVDEMKLFVNQDLLSVVQDLSVKKVKAEMELFIPIKIKPPPLPSYAEQNYQTKQTWKPPPLGCFKVNVGAATKIQNQVAGLGVIIRNAEGKFIAAAQNRENFSGDVLAAEAKAIQLGIAAAKAAKCRPVIIESDCQEVIDLITRRKCSKTEISWIISDIIEDLKKLNNATLQHTSRLGNDMAHSIPKMALRNVESEIWTDVCPPHLLYLFHF</sequence>
<accession>A0ACB8I4Z7</accession>
<proteinExistence type="predicted"/>
<dbReference type="EMBL" id="CM039178">
    <property type="protein sequence ID" value="KAH9681868.1"/>
    <property type="molecule type" value="Genomic_DNA"/>
</dbReference>
<dbReference type="Proteomes" id="UP000829398">
    <property type="component" value="Chromosome 9"/>
</dbReference>
<keyword evidence="1" id="KW-0548">Nucleotidyltransferase</keyword>
<gene>
    <name evidence="1" type="ORF">KPL71_027121</name>
</gene>
<reference evidence="2" key="1">
    <citation type="journal article" date="2023" name="Hortic. Res.">
        <title>A chromosome-level phased genome enabling allele-level studies in sweet orange: a case study on citrus Huanglongbing tolerance.</title>
        <authorList>
            <person name="Wu B."/>
            <person name="Yu Q."/>
            <person name="Deng Z."/>
            <person name="Duan Y."/>
            <person name="Luo F."/>
            <person name="Gmitter F. Jr."/>
        </authorList>
    </citation>
    <scope>NUCLEOTIDE SEQUENCE [LARGE SCALE GENOMIC DNA]</scope>
    <source>
        <strain evidence="2">cv. Valencia</strain>
    </source>
</reference>
<evidence type="ECO:0000313" key="1">
    <source>
        <dbReference type="EMBL" id="KAH9681868.1"/>
    </source>
</evidence>
<organism evidence="1 2">
    <name type="scientific">Citrus sinensis</name>
    <name type="common">Sweet orange</name>
    <name type="synonym">Citrus aurantium var. sinensis</name>
    <dbReference type="NCBI Taxonomy" id="2711"/>
    <lineage>
        <taxon>Eukaryota</taxon>
        <taxon>Viridiplantae</taxon>
        <taxon>Streptophyta</taxon>
        <taxon>Embryophyta</taxon>
        <taxon>Tracheophyta</taxon>
        <taxon>Spermatophyta</taxon>
        <taxon>Magnoliopsida</taxon>
        <taxon>eudicotyledons</taxon>
        <taxon>Gunneridae</taxon>
        <taxon>Pentapetalae</taxon>
        <taxon>rosids</taxon>
        <taxon>malvids</taxon>
        <taxon>Sapindales</taxon>
        <taxon>Rutaceae</taxon>
        <taxon>Aurantioideae</taxon>
        <taxon>Citrus</taxon>
    </lineage>
</organism>
<protein>
    <submittedName>
        <fullName evidence="1">Non-LTR reverse transcriptase</fullName>
    </submittedName>
</protein>
<keyword evidence="1" id="KW-0695">RNA-directed DNA polymerase</keyword>
<name>A0ACB8I4Z7_CITSI</name>
<keyword evidence="2" id="KW-1185">Reference proteome</keyword>
<comment type="caution">
    <text evidence="1">The sequence shown here is derived from an EMBL/GenBank/DDBJ whole genome shotgun (WGS) entry which is preliminary data.</text>
</comment>
<evidence type="ECO:0000313" key="2">
    <source>
        <dbReference type="Proteomes" id="UP000829398"/>
    </source>
</evidence>
<keyword evidence="1" id="KW-0808">Transferase</keyword>